<dbReference type="Pfam" id="PF00009">
    <property type="entry name" value="GTP_EFTU"/>
    <property type="match status" value="1"/>
</dbReference>
<dbReference type="Proteomes" id="UP000501346">
    <property type="component" value="Chromosome SeVIII-SeXV"/>
</dbReference>
<feature type="region of interest" description="Disordered" evidence="3">
    <location>
        <begin position="91"/>
        <end position="117"/>
    </location>
</feature>
<evidence type="ECO:0000313" key="5">
    <source>
        <dbReference type="EMBL" id="QID85445.1"/>
    </source>
</evidence>
<proteinExistence type="predicted"/>
<reference evidence="5 6" key="1">
    <citation type="journal article" date="2019" name="BMC Genomics">
        <title>Chromosome level assembly and comparative genome analysis confirm lager-brewing yeasts originated from a single hybridization.</title>
        <authorList>
            <person name="Salazar A.N."/>
            <person name="Gorter de Vries A.R."/>
            <person name="van den Broek M."/>
            <person name="Brouwers N."/>
            <person name="de la Torre Cortes P."/>
            <person name="Kuijpers N.G.A."/>
            <person name="Daran J.G."/>
            <person name="Abeel T."/>
        </authorList>
    </citation>
    <scope>NUCLEOTIDE SEQUENCE [LARGE SCALE GENOMIC DNA]</scope>
    <source>
        <strain evidence="5 6">CBS 1483</strain>
    </source>
</reference>
<evidence type="ECO:0000256" key="3">
    <source>
        <dbReference type="SAM" id="MobiDB-lite"/>
    </source>
</evidence>
<feature type="region of interest" description="Disordered" evidence="3">
    <location>
        <begin position="11"/>
        <end position="51"/>
    </location>
</feature>
<evidence type="ECO:0000259" key="4">
    <source>
        <dbReference type="PROSITE" id="PS51722"/>
    </source>
</evidence>
<dbReference type="InterPro" id="IPR000795">
    <property type="entry name" value="T_Tr_GTP-bd_dom"/>
</dbReference>
<gene>
    <name evidence="5" type="primary">SKI7_2</name>
    <name evidence="5" type="ORF">GRS66_008022</name>
</gene>
<dbReference type="InterPro" id="IPR027417">
    <property type="entry name" value="P-loop_NTPase"/>
</dbReference>
<feature type="domain" description="Tr-type G" evidence="4">
    <location>
        <begin position="258"/>
        <end position="497"/>
    </location>
</feature>
<dbReference type="InterPro" id="IPR050100">
    <property type="entry name" value="TRAFAC_GTPase_members"/>
</dbReference>
<feature type="compositionally biased region" description="Polar residues" evidence="3">
    <location>
        <begin position="18"/>
        <end position="31"/>
    </location>
</feature>
<dbReference type="Pfam" id="PF21920">
    <property type="entry name" value="Ski7_3rd"/>
    <property type="match status" value="1"/>
</dbReference>
<keyword evidence="6" id="KW-1185">Reference proteome</keyword>
<name>A0A6C1E8H0_SACPS</name>
<dbReference type="InterPro" id="IPR054119">
    <property type="entry name" value="Ski7_2nd"/>
</dbReference>
<accession>A0A6C1E8H0</accession>
<evidence type="ECO:0000256" key="2">
    <source>
        <dbReference type="ARBA" id="ARBA00023134"/>
    </source>
</evidence>
<evidence type="ECO:0000256" key="1">
    <source>
        <dbReference type="ARBA" id="ARBA00022741"/>
    </source>
</evidence>
<protein>
    <submittedName>
        <fullName evidence="5">Superkiller protein 7</fullName>
    </submittedName>
</protein>
<dbReference type="AlphaFoldDB" id="A0A6C1E8H0"/>
<dbReference type="EMBL" id="CP049005">
    <property type="protein sequence ID" value="QID85445.1"/>
    <property type="molecule type" value="Genomic_DNA"/>
</dbReference>
<keyword evidence="2" id="KW-0342">GTP-binding</keyword>
<organism evidence="5 6">
    <name type="scientific">Saccharomyces pastorianus</name>
    <name type="common">Lager yeast</name>
    <name type="synonym">Saccharomyces cerevisiae x Saccharomyces eubayanus</name>
    <dbReference type="NCBI Taxonomy" id="27292"/>
    <lineage>
        <taxon>Eukaryota</taxon>
        <taxon>Fungi</taxon>
        <taxon>Dikarya</taxon>
        <taxon>Ascomycota</taxon>
        <taxon>Saccharomycotina</taxon>
        <taxon>Saccharomycetes</taxon>
        <taxon>Saccharomycetales</taxon>
        <taxon>Saccharomycetaceae</taxon>
        <taxon>Saccharomyces</taxon>
    </lineage>
</organism>
<dbReference type="GO" id="GO:0003924">
    <property type="term" value="F:GTPase activity"/>
    <property type="evidence" value="ECO:0007669"/>
    <property type="project" value="InterPro"/>
</dbReference>
<dbReference type="Gene3D" id="3.40.50.300">
    <property type="entry name" value="P-loop containing nucleotide triphosphate hydrolases"/>
    <property type="match status" value="1"/>
</dbReference>
<sequence length="741" mass="83696">MSLLEQLARKRLEKSKDPSNIAQSQSTSKSASLLERLHKNREAKSINGESRRKDLKSLLAKDRITKNDNTSNQHTFTLSSKLSALRKPYNNLDTEAKPAPSKSTEGQSPVQRRSSDVNRDIKDPWNVLNEINYYFSLKEHERIKQTDGFAFTEFVSNNRSKESKTFSSSLSIKKHYNELFTVFQPSTVPKTAHDNALKNFNKPSPDDIIQSAQLNAFNEKLVNLSIESKSKADKKELIELQTPPIESIDVNSFIANHSLNLTCLFLGDTNSGKSTLVGHILYELHEISMASIRDLKKNVDNFDPTTSNHFKIIVDNTKIERESGSSMFKKTIQMENSLLPSSSSLALIDTPGDARFFNKETINSILTFNPDVFTLVIDCNYDSWEKLLDGPTNKIYEILRIISYLNMNSTYKKRLIILLNKADSIGWDKQRLEMIQSELLYMLTETFQWETTQFQFIPCSGLSGSNLNSANNVVTKSKYKSEFDSINDVPEWYEGPTFLSHLYSLMEANMNKIETTLDEPFTGIVLHNSVLPLSTENNGISFKIFIKSGYIQTGQTIEIHTPYGEKTYYGIITQMIKPKMTLRPDIKNRSPVGVHSDILEIYVKIHPTDEFAKKQIHIYKSDLIISPRKANTLSPNLPNSLKLLNLRSMKLSIQTCAFSDPIVLDSELILYHDLTYTTIKLVKIVGTNASSINPNQSLTIEVEIIAPGCALNVINSKYVTNDVVIASSDYKTVAVGKIACQ</sequence>
<dbReference type="PROSITE" id="PS51722">
    <property type="entry name" value="G_TR_2"/>
    <property type="match status" value="1"/>
</dbReference>
<dbReference type="GO" id="GO:0005525">
    <property type="term" value="F:GTP binding"/>
    <property type="evidence" value="ECO:0007669"/>
    <property type="project" value="UniProtKB-KW"/>
</dbReference>
<feature type="compositionally biased region" description="Basic and acidic residues" evidence="3">
    <location>
        <begin position="35"/>
        <end position="51"/>
    </location>
</feature>
<dbReference type="OrthoDB" id="4062552at2759"/>
<dbReference type="Pfam" id="PF21921">
    <property type="entry name" value="Ski7_2nd"/>
    <property type="match status" value="1"/>
</dbReference>
<dbReference type="InterPro" id="IPR054118">
    <property type="entry name" value="Ski7_3rd"/>
</dbReference>
<dbReference type="PANTHER" id="PTHR23115">
    <property type="entry name" value="TRANSLATION FACTOR"/>
    <property type="match status" value="1"/>
</dbReference>
<feature type="compositionally biased region" description="Polar residues" evidence="3">
    <location>
        <begin position="101"/>
        <end position="112"/>
    </location>
</feature>
<evidence type="ECO:0000313" key="6">
    <source>
        <dbReference type="Proteomes" id="UP000501346"/>
    </source>
</evidence>
<keyword evidence="1" id="KW-0547">Nucleotide-binding</keyword>
<dbReference type="SUPFAM" id="SSF52540">
    <property type="entry name" value="P-loop containing nucleoside triphosphate hydrolases"/>
    <property type="match status" value="1"/>
</dbReference>